<dbReference type="STRING" id="1238425.J07HQW2_01622"/>
<evidence type="ECO:0000313" key="1">
    <source>
        <dbReference type="EMBL" id="ERG95174.1"/>
    </source>
</evidence>
<gene>
    <name evidence="1" type="ORF">J07HQW2_01622</name>
</gene>
<dbReference type="HOGENOM" id="CLU_2968425_0_0_2"/>
<protein>
    <submittedName>
        <fullName evidence="1">Uncharacterized protein</fullName>
    </submittedName>
</protein>
<proteinExistence type="predicted"/>
<reference evidence="1 2" key="1">
    <citation type="journal article" date="2013" name="PLoS ONE">
        <title>Assembly-driven community genomics of a hypersaline microbial ecosystem.</title>
        <authorList>
            <person name="Podell S."/>
            <person name="Ugalde J.A."/>
            <person name="Narasingarao P."/>
            <person name="Banfield J.F."/>
            <person name="Heidelberg K.B."/>
            <person name="Allen E.E."/>
        </authorList>
    </citation>
    <scope>NUCLEOTIDE SEQUENCE [LARGE SCALE GENOMIC DNA]</scope>
    <source>
        <strain evidence="2">J07HQW2</strain>
    </source>
</reference>
<dbReference type="Proteomes" id="UP000030710">
    <property type="component" value="Unassembled WGS sequence"/>
</dbReference>
<dbReference type="AlphaFoldDB" id="U1MXH4"/>
<organism evidence="1 2">
    <name type="scientific">Haloquadratum walsbyi J07HQW2</name>
    <dbReference type="NCBI Taxonomy" id="1238425"/>
    <lineage>
        <taxon>Archaea</taxon>
        <taxon>Methanobacteriati</taxon>
        <taxon>Methanobacteriota</taxon>
        <taxon>Stenosarchaea group</taxon>
        <taxon>Halobacteria</taxon>
        <taxon>Halobacteriales</taxon>
        <taxon>Haloferacaceae</taxon>
        <taxon>Haloquadratum</taxon>
    </lineage>
</organism>
<accession>U1MXH4</accession>
<dbReference type="EMBL" id="KE356561">
    <property type="protein sequence ID" value="ERG95174.1"/>
    <property type="molecule type" value="Genomic_DNA"/>
</dbReference>
<sequence>MLTCEQKQSVYNSGFVVYAVTQLQHSLQSKSGMMCEHVLTSTGDLFRQIDTRYAGLSG</sequence>
<evidence type="ECO:0000313" key="2">
    <source>
        <dbReference type="Proteomes" id="UP000030710"/>
    </source>
</evidence>
<name>U1MXH4_9EURY</name>